<protein>
    <submittedName>
        <fullName evidence="1">Uncharacterized protein</fullName>
    </submittedName>
</protein>
<name>A0ABS2AAQ1_9ACTN</name>
<organism evidence="1 2">
    <name type="scientific">Paractinoplanes ovalisporus</name>
    <dbReference type="NCBI Taxonomy" id="2810368"/>
    <lineage>
        <taxon>Bacteria</taxon>
        <taxon>Bacillati</taxon>
        <taxon>Actinomycetota</taxon>
        <taxon>Actinomycetes</taxon>
        <taxon>Micromonosporales</taxon>
        <taxon>Micromonosporaceae</taxon>
        <taxon>Paractinoplanes</taxon>
    </lineage>
</organism>
<accession>A0ABS2AAQ1</accession>
<evidence type="ECO:0000313" key="2">
    <source>
        <dbReference type="Proteomes" id="UP000632138"/>
    </source>
</evidence>
<comment type="caution">
    <text evidence="1">The sequence shown here is derived from an EMBL/GenBank/DDBJ whole genome shotgun (WGS) entry which is preliminary data.</text>
</comment>
<gene>
    <name evidence="1" type="ORF">JIG36_15205</name>
</gene>
<dbReference type="EMBL" id="JAENHP010000004">
    <property type="protein sequence ID" value="MBM2616905.1"/>
    <property type="molecule type" value="Genomic_DNA"/>
</dbReference>
<proteinExistence type="predicted"/>
<sequence length="78" mass="9078">MTYAYSHAYKRSMTTQDVRPEVAQRMQEHSDNRRARDAPPINQVIAAFLAGAQESQSKRLARQVIDEHREFFDLNGDR</sequence>
<keyword evidence="2" id="KW-1185">Reference proteome</keyword>
<dbReference type="Proteomes" id="UP000632138">
    <property type="component" value="Unassembled WGS sequence"/>
</dbReference>
<reference evidence="1 2" key="1">
    <citation type="submission" date="2021-01" db="EMBL/GenBank/DDBJ databases">
        <title>Actinoplanes sp. nov. LDG1-06 isolated from lichen.</title>
        <authorList>
            <person name="Saeng-In P."/>
            <person name="Phongsopitanun W."/>
            <person name="Kanchanasin P."/>
            <person name="Yuki M."/>
            <person name="Kudo T."/>
            <person name="Ohkuma M."/>
            <person name="Tanasupawat S."/>
        </authorList>
    </citation>
    <scope>NUCLEOTIDE SEQUENCE [LARGE SCALE GENOMIC DNA]</scope>
    <source>
        <strain evidence="1 2">LDG1-06</strain>
    </source>
</reference>
<evidence type="ECO:0000313" key="1">
    <source>
        <dbReference type="EMBL" id="MBM2616905.1"/>
    </source>
</evidence>